<dbReference type="EMBL" id="CP034549">
    <property type="protein sequence ID" value="AZQ44355.1"/>
    <property type="molecule type" value="Genomic_DNA"/>
</dbReference>
<evidence type="ECO:0000313" key="2">
    <source>
        <dbReference type="Proteomes" id="UP000279600"/>
    </source>
</evidence>
<evidence type="ECO:0000313" key="1">
    <source>
        <dbReference type="EMBL" id="AZQ44355.1"/>
    </source>
</evidence>
<name>A0A3S9MYM7_9FLAO</name>
<organism evidence="1 2">
    <name type="scientific">Nonlabens ponticola</name>
    <dbReference type="NCBI Taxonomy" id="2496866"/>
    <lineage>
        <taxon>Bacteria</taxon>
        <taxon>Pseudomonadati</taxon>
        <taxon>Bacteroidota</taxon>
        <taxon>Flavobacteriia</taxon>
        <taxon>Flavobacteriales</taxon>
        <taxon>Flavobacteriaceae</taxon>
        <taxon>Nonlabens</taxon>
    </lineage>
</organism>
<accession>A0A3S9MYM7</accession>
<gene>
    <name evidence="1" type="ORF">EJ995_08930</name>
</gene>
<sequence>MNQFYKFFGFIFFVFAITSCNSAKIEDESASQLELDELASIVQNQEYLIGFEFDADLVNVDDLGEKKIPQFVQQYVNVNNDSIGLLLEFNSSAGQFLNNDRPQQTLKSNERHKIQGLKRNLKVTPELNKNRYKVEFDIYEGDNRFLASVIQYIYAAQPNEPNKVLLEYSPGIGKFKNRTFALRQSFNGYIIRAKSMQVDAVASR</sequence>
<reference evidence="1 2" key="1">
    <citation type="submission" date="2018-12" db="EMBL/GenBank/DDBJ databases">
        <title>Complete genome of Nonlabens sp. MJ115.</title>
        <authorList>
            <person name="Choi H.S."/>
            <person name="Jung J."/>
        </authorList>
    </citation>
    <scope>NUCLEOTIDE SEQUENCE [LARGE SCALE GENOMIC DNA]</scope>
    <source>
        <strain evidence="1 2">MJ115</strain>
    </source>
</reference>
<dbReference type="PROSITE" id="PS51257">
    <property type="entry name" value="PROKAR_LIPOPROTEIN"/>
    <property type="match status" value="1"/>
</dbReference>
<proteinExistence type="predicted"/>
<dbReference type="RefSeq" id="WP_126447714.1">
    <property type="nucleotide sequence ID" value="NZ_CP034549.1"/>
</dbReference>
<keyword evidence="2" id="KW-1185">Reference proteome</keyword>
<dbReference type="AlphaFoldDB" id="A0A3S9MYM7"/>
<dbReference type="Proteomes" id="UP000279600">
    <property type="component" value="Chromosome"/>
</dbReference>
<protein>
    <submittedName>
        <fullName evidence="1">Uncharacterized protein</fullName>
    </submittedName>
</protein>
<dbReference type="KEGG" id="noj:EJ995_08930"/>